<proteinExistence type="predicted"/>
<keyword evidence="1" id="KW-0732">Signal</keyword>
<dbReference type="Pfam" id="PF10976">
    <property type="entry name" value="DUF2790"/>
    <property type="match status" value="1"/>
</dbReference>
<dbReference type="EMBL" id="BSFN01000019">
    <property type="protein sequence ID" value="GLK91305.1"/>
    <property type="molecule type" value="Genomic_DNA"/>
</dbReference>
<keyword evidence="3" id="KW-1185">Reference proteome</keyword>
<gene>
    <name evidence="2" type="ORF">GCM10017655_43690</name>
</gene>
<accession>A0A9W6K861</accession>
<reference evidence="2" key="1">
    <citation type="journal article" date="2014" name="Int. J. Syst. Evol. Microbiol.">
        <title>Complete genome sequence of Corynebacterium casei LMG S-19264T (=DSM 44701T), isolated from a smear-ripened cheese.</title>
        <authorList>
            <consortium name="US DOE Joint Genome Institute (JGI-PGF)"/>
            <person name="Walter F."/>
            <person name="Albersmeier A."/>
            <person name="Kalinowski J."/>
            <person name="Ruckert C."/>
        </authorList>
    </citation>
    <scope>NUCLEOTIDE SEQUENCE</scope>
    <source>
        <strain evidence="2">VKM B-2935</strain>
    </source>
</reference>
<comment type="caution">
    <text evidence="2">The sequence shown here is derived from an EMBL/GenBank/DDBJ whole genome shotgun (WGS) entry which is preliminary data.</text>
</comment>
<dbReference type="RefSeq" id="WP_271197549.1">
    <property type="nucleotide sequence ID" value="NZ_BSFN01000019.1"/>
</dbReference>
<feature type="chain" id="PRO_5040807480" evidence="1">
    <location>
        <begin position="21"/>
        <end position="87"/>
    </location>
</feature>
<dbReference type="AlphaFoldDB" id="A0A9W6K861"/>
<dbReference type="Gene3D" id="2.30.140.50">
    <property type="entry name" value="Protein of unknown function DUF2790"/>
    <property type="match status" value="1"/>
</dbReference>
<dbReference type="Proteomes" id="UP001143328">
    <property type="component" value="Unassembled WGS sequence"/>
</dbReference>
<dbReference type="InterPro" id="IPR021245">
    <property type="entry name" value="DUF2790"/>
</dbReference>
<evidence type="ECO:0000313" key="2">
    <source>
        <dbReference type="EMBL" id="GLK91305.1"/>
    </source>
</evidence>
<name>A0A9W6K861_9PSED</name>
<evidence type="ECO:0000256" key="1">
    <source>
        <dbReference type="SAM" id="SignalP"/>
    </source>
</evidence>
<protein>
    <submittedName>
        <fullName evidence="2">Topoisomerase II</fullName>
    </submittedName>
</protein>
<evidence type="ECO:0000313" key="3">
    <source>
        <dbReference type="Proteomes" id="UP001143328"/>
    </source>
</evidence>
<organism evidence="2 3">
    <name type="scientific">Pseudomonas turukhanskensis</name>
    <dbReference type="NCBI Taxonomy" id="1806536"/>
    <lineage>
        <taxon>Bacteria</taxon>
        <taxon>Pseudomonadati</taxon>
        <taxon>Pseudomonadota</taxon>
        <taxon>Gammaproteobacteria</taxon>
        <taxon>Pseudomonadales</taxon>
        <taxon>Pseudomonadaceae</taxon>
        <taxon>Pseudomonas</taxon>
    </lineage>
</organism>
<sequence length="87" mass="9553">MKAKALVFLVLAGYVGVTLASQTSTDHESPDQPPIKTYAYGMKLDIARVISIKTDNPTCTVGPAWMTYEDSVGDRHVLEYRRMGDGC</sequence>
<feature type="signal peptide" evidence="1">
    <location>
        <begin position="1"/>
        <end position="20"/>
    </location>
</feature>
<reference evidence="2" key="2">
    <citation type="submission" date="2023-01" db="EMBL/GenBank/DDBJ databases">
        <authorList>
            <person name="Sun Q."/>
            <person name="Evtushenko L."/>
        </authorList>
    </citation>
    <scope>NUCLEOTIDE SEQUENCE</scope>
    <source>
        <strain evidence="2">VKM B-2935</strain>
    </source>
</reference>